<comment type="caution">
    <text evidence="2">The sequence shown here is derived from an EMBL/GenBank/DDBJ whole genome shotgun (WGS) entry which is preliminary data.</text>
</comment>
<evidence type="ECO:0000256" key="1">
    <source>
        <dbReference type="SAM" id="MobiDB-lite"/>
    </source>
</evidence>
<dbReference type="EMBL" id="JARKIE010000347">
    <property type="protein sequence ID" value="KAJ7652547.1"/>
    <property type="molecule type" value="Genomic_DNA"/>
</dbReference>
<accession>A0AAD7G2F6</accession>
<keyword evidence="3" id="KW-1185">Reference proteome</keyword>
<evidence type="ECO:0000313" key="3">
    <source>
        <dbReference type="Proteomes" id="UP001221757"/>
    </source>
</evidence>
<proteinExistence type="predicted"/>
<feature type="region of interest" description="Disordered" evidence="1">
    <location>
        <begin position="1"/>
        <end position="21"/>
    </location>
</feature>
<protein>
    <submittedName>
        <fullName evidence="2">Uncharacterized protein</fullName>
    </submittedName>
</protein>
<feature type="region of interest" description="Disordered" evidence="1">
    <location>
        <begin position="282"/>
        <end position="301"/>
    </location>
</feature>
<organism evidence="2 3">
    <name type="scientific">Mycena rosella</name>
    <name type="common">Pink bonnet</name>
    <name type="synonym">Agaricus rosellus</name>
    <dbReference type="NCBI Taxonomy" id="1033263"/>
    <lineage>
        <taxon>Eukaryota</taxon>
        <taxon>Fungi</taxon>
        <taxon>Dikarya</taxon>
        <taxon>Basidiomycota</taxon>
        <taxon>Agaricomycotina</taxon>
        <taxon>Agaricomycetes</taxon>
        <taxon>Agaricomycetidae</taxon>
        <taxon>Agaricales</taxon>
        <taxon>Marasmiineae</taxon>
        <taxon>Mycenaceae</taxon>
        <taxon>Mycena</taxon>
    </lineage>
</organism>
<name>A0AAD7G2F6_MYCRO</name>
<dbReference type="Proteomes" id="UP001221757">
    <property type="component" value="Unassembled WGS sequence"/>
</dbReference>
<reference evidence="2" key="1">
    <citation type="submission" date="2023-03" db="EMBL/GenBank/DDBJ databases">
        <title>Massive genome expansion in bonnet fungi (Mycena s.s.) driven by repeated elements and novel gene families across ecological guilds.</title>
        <authorList>
            <consortium name="Lawrence Berkeley National Laboratory"/>
            <person name="Harder C.B."/>
            <person name="Miyauchi S."/>
            <person name="Viragh M."/>
            <person name="Kuo A."/>
            <person name="Thoen E."/>
            <person name="Andreopoulos B."/>
            <person name="Lu D."/>
            <person name="Skrede I."/>
            <person name="Drula E."/>
            <person name="Henrissat B."/>
            <person name="Morin E."/>
            <person name="Kohler A."/>
            <person name="Barry K."/>
            <person name="LaButti K."/>
            <person name="Morin E."/>
            <person name="Salamov A."/>
            <person name="Lipzen A."/>
            <person name="Mereny Z."/>
            <person name="Hegedus B."/>
            <person name="Baldrian P."/>
            <person name="Stursova M."/>
            <person name="Weitz H."/>
            <person name="Taylor A."/>
            <person name="Grigoriev I.V."/>
            <person name="Nagy L.G."/>
            <person name="Martin F."/>
            <person name="Kauserud H."/>
        </authorList>
    </citation>
    <scope>NUCLEOTIDE SEQUENCE</scope>
    <source>
        <strain evidence="2">CBHHK067</strain>
    </source>
</reference>
<sequence length="397" mass="44540">MATINISSIRAPPSPDTAHDRARSRWHDMSYYYLVRACIRHPMRMRAPWHLEALLVSFPVLRTARPPPRRVRDPLLLLHAVHLISAAVRKAGMHFIFRRVCAPPCTHTATLVACSSATLNLMRSRHTLHLSARACAAMHPHGDAARVSSAEWCDLRTRSRPIDAEAVRGTVLFSARRHPGSTTREPEKLNSVWIYGLRNCAYLRYVAAFLLPPPARISSARSWVRCALCVPHPRWVLGSSLLPSSSFSLCTRLHPTARRCVRYAICAMRCACHIDTPPHYADSLTTRRSTTTEESSHRTTQDMVPEVAVRSLFRNALQKFSRKATTKPQLMSTAAEPFLPHIPAGPSRSTVFAGRRMQPSRTWPARDNGIPQAIPHLQSDSCELSSAARWGIYSTYP</sequence>
<feature type="compositionally biased region" description="Basic and acidic residues" evidence="1">
    <location>
        <begin position="290"/>
        <end position="300"/>
    </location>
</feature>
<dbReference type="AlphaFoldDB" id="A0AAD7G2F6"/>
<evidence type="ECO:0000313" key="2">
    <source>
        <dbReference type="EMBL" id="KAJ7652547.1"/>
    </source>
</evidence>
<gene>
    <name evidence="2" type="ORF">B0H17DRAFT_1214950</name>
</gene>